<sequence length="388" mass="43556">MAAAARRPAPIFLLSGQVDMGALTDEPGGGGWTEIECASRKAYGCGEHGQEAAEGLKLYVRLGAGPLLTSSLDIRMSDEALRRFDSELEISAPSKDMRPRPMQAEGVVQMAEEEDLTVIFLLFCRPFRLDLTYYLVYDHVGASLSMINYLSDLYLPTGTMKPVPKRRGSDFELFLMTSRLQLPRTPPPVLFVCTPEARANPASDDGIGLWQIKTQHEEIQTWPSLSKARVSGLVYCDLHTTSDTAVDFGFIRLPRECLEQMGKDNLKLIGTMACVRDSIWLVCIHNAAESAADDLVKIWTLNVPDGGKWQQAWWEEVEEVPVSVLWGLDSFKEAGLPQRPLECPILTPDGSMVQVRPRSTNTVLLQQGLRHWRPRRVRLFYYQPLEFI</sequence>
<dbReference type="EMBL" id="CM003536">
    <property type="protein sequence ID" value="RCV40333.1"/>
    <property type="molecule type" value="Genomic_DNA"/>
</dbReference>
<dbReference type="PANTHER" id="PTHR33086:SF54">
    <property type="entry name" value="DUF1618 DOMAIN-CONTAINING PROTEIN"/>
    <property type="match status" value="1"/>
</dbReference>
<accession>A0A368SDA2</accession>
<reference evidence="2" key="2">
    <citation type="submission" date="2015-07" db="EMBL/GenBank/DDBJ databases">
        <authorList>
            <person name="Noorani M."/>
        </authorList>
    </citation>
    <scope>NUCLEOTIDE SEQUENCE</scope>
    <source>
        <strain evidence="2">Yugu1</strain>
    </source>
</reference>
<dbReference type="Pfam" id="PF07762">
    <property type="entry name" value="DUF1618"/>
    <property type="match status" value="1"/>
</dbReference>
<dbReference type="AlphaFoldDB" id="A0A368SDA2"/>
<organism evidence="2">
    <name type="scientific">Setaria italica</name>
    <name type="common">Foxtail millet</name>
    <name type="synonym">Panicum italicum</name>
    <dbReference type="NCBI Taxonomy" id="4555"/>
    <lineage>
        <taxon>Eukaryota</taxon>
        <taxon>Viridiplantae</taxon>
        <taxon>Streptophyta</taxon>
        <taxon>Embryophyta</taxon>
        <taxon>Tracheophyta</taxon>
        <taxon>Spermatophyta</taxon>
        <taxon>Magnoliopsida</taxon>
        <taxon>Liliopsida</taxon>
        <taxon>Poales</taxon>
        <taxon>Poaceae</taxon>
        <taxon>PACMAD clade</taxon>
        <taxon>Panicoideae</taxon>
        <taxon>Panicodae</taxon>
        <taxon>Paniceae</taxon>
        <taxon>Cenchrinae</taxon>
        <taxon>Setaria</taxon>
    </lineage>
</organism>
<dbReference type="OrthoDB" id="689746at2759"/>
<proteinExistence type="predicted"/>
<name>A0A368SDA2_SETIT</name>
<evidence type="ECO:0000259" key="1">
    <source>
        <dbReference type="Pfam" id="PF07762"/>
    </source>
</evidence>
<protein>
    <recommendedName>
        <fullName evidence="1">DUF1618 domain-containing protein</fullName>
    </recommendedName>
</protein>
<dbReference type="PANTHER" id="PTHR33086">
    <property type="entry name" value="OS05G0468200 PROTEIN-RELATED"/>
    <property type="match status" value="1"/>
</dbReference>
<dbReference type="InterPro" id="IPR011676">
    <property type="entry name" value="DUF1618"/>
</dbReference>
<gene>
    <name evidence="2" type="ORF">SETIT_9G044600v2</name>
</gene>
<reference evidence="2" key="1">
    <citation type="journal article" date="2012" name="Nat. Biotechnol.">
        <title>Reference genome sequence of the model plant Setaria.</title>
        <authorList>
            <person name="Bennetzen J.L."/>
            <person name="Schmutz J."/>
            <person name="Wang H."/>
            <person name="Percifield R."/>
            <person name="Hawkins J."/>
            <person name="Pontaroli A.C."/>
            <person name="Estep M."/>
            <person name="Feng L."/>
            <person name="Vaughn J.N."/>
            <person name="Grimwood J."/>
            <person name="Jenkins J."/>
            <person name="Barry K."/>
            <person name="Lindquist E."/>
            <person name="Hellsten U."/>
            <person name="Deshpande S."/>
            <person name="Wang X."/>
            <person name="Wu X."/>
            <person name="Mitros T."/>
            <person name="Triplett J."/>
            <person name="Yang X."/>
            <person name="Ye C.Y."/>
            <person name="Mauro-Herrera M."/>
            <person name="Wang L."/>
            <person name="Li P."/>
            <person name="Sharma M."/>
            <person name="Sharma R."/>
            <person name="Ronald P.C."/>
            <person name="Panaud O."/>
            <person name="Kellogg E.A."/>
            <person name="Brutnell T.P."/>
            <person name="Doust A.N."/>
            <person name="Tuskan G.A."/>
            <person name="Rokhsar D."/>
            <person name="Devos K.M."/>
        </authorList>
    </citation>
    <scope>NUCLEOTIDE SEQUENCE [LARGE SCALE GENOMIC DNA]</scope>
    <source>
        <strain evidence="2">Yugu1</strain>
    </source>
</reference>
<feature type="domain" description="DUF1618" evidence="1">
    <location>
        <begin position="231"/>
        <end position="348"/>
    </location>
</feature>
<evidence type="ECO:0000313" key="2">
    <source>
        <dbReference type="EMBL" id="RCV40333.1"/>
    </source>
</evidence>